<accession>A0A316V3A8</accession>
<keyword evidence="7" id="KW-0597">Phosphoprotein</keyword>
<evidence type="ECO:0000256" key="11">
    <source>
        <dbReference type="ARBA" id="ARBA00022990"/>
    </source>
</evidence>
<dbReference type="RefSeq" id="XP_025365633.1">
    <property type="nucleotide sequence ID" value="XM_025505312.1"/>
</dbReference>
<evidence type="ECO:0000256" key="12">
    <source>
        <dbReference type="ARBA" id="ARBA00023128"/>
    </source>
</evidence>
<protein>
    <recommendedName>
        <fullName evidence="5">NADH dehydrogenase [ubiquinone] 1 beta subcomplex subunit 9</fullName>
    </recommendedName>
    <alternativeName>
        <fullName evidence="14">Complex I-B22</fullName>
    </alternativeName>
    <alternativeName>
        <fullName evidence="15">NADH-ubiquinone oxidoreductase B22 subunit</fullName>
    </alternativeName>
</protein>
<reference evidence="18 19" key="1">
    <citation type="journal article" date="2018" name="Mol. Biol. Evol.">
        <title>Broad Genomic Sampling Reveals a Smut Pathogenic Ancestry of the Fungal Clade Ustilaginomycotina.</title>
        <authorList>
            <person name="Kijpornyongpan T."/>
            <person name="Mondo S.J."/>
            <person name="Barry K."/>
            <person name="Sandor L."/>
            <person name="Lee J."/>
            <person name="Lipzen A."/>
            <person name="Pangilinan J."/>
            <person name="LaButti K."/>
            <person name="Hainaut M."/>
            <person name="Henrissat B."/>
            <person name="Grigoriev I.V."/>
            <person name="Spatafora J.W."/>
            <person name="Aime M.C."/>
        </authorList>
    </citation>
    <scope>NUCLEOTIDE SEQUENCE [LARGE SCALE GENOMIC DNA]</scope>
    <source>
        <strain evidence="18 19">MCA 5214</strain>
    </source>
</reference>
<evidence type="ECO:0000256" key="8">
    <source>
        <dbReference type="ARBA" id="ARBA00022660"/>
    </source>
</evidence>
<dbReference type="AlphaFoldDB" id="A0A316V3A8"/>
<dbReference type="Pfam" id="PF05347">
    <property type="entry name" value="Complex1_LYR"/>
    <property type="match status" value="1"/>
</dbReference>
<feature type="domain" description="Complex 1 LYR protein" evidence="17">
    <location>
        <begin position="41"/>
        <end position="97"/>
    </location>
</feature>
<keyword evidence="10" id="KW-0249">Electron transport</keyword>
<evidence type="ECO:0000256" key="14">
    <source>
        <dbReference type="ARBA" id="ARBA00030192"/>
    </source>
</evidence>
<dbReference type="PANTHER" id="PTHR12868:SF0">
    <property type="entry name" value="NADH DEHYDROGENASE [UBIQUINONE] 1 BETA SUBCOMPLEX SUBUNIT 9"/>
    <property type="match status" value="1"/>
</dbReference>
<evidence type="ECO:0000256" key="9">
    <source>
        <dbReference type="ARBA" id="ARBA00022792"/>
    </source>
</evidence>
<organism evidence="18 19">
    <name type="scientific">Jaminaea rosea</name>
    <dbReference type="NCBI Taxonomy" id="1569628"/>
    <lineage>
        <taxon>Eukaryota</taxon>
        <taxon>Fungi</taxon>
        <taxon>Dikarya</taxon>
        <taxon>Basidiomycota</taxon>
        <taxon>Ustilaginomycotina</taxon>
        <taxon>Exobasidiomycetes</taxon>
        <taxon>Microstromatales</taxon>
        <taxon>Microstromatales incertae sedis</taxon>
        <taxon>Jaminaea</taxon>
    </lineage>
</organism>
<evidence type="ECO:0000256" key="2">
    <source>
        <dbReference type="ARBA" id="ARBA00004443"/>
    </source>
</evidence>
<gene>
    <name evidence="18" type="ORF">BDZ90DRAFT_230017</name>
</gene>
<evidence type="ECO:0000256" key="1">
    <source>
        <dbReference type="ARBA" id="ARBA00002920"/>
    </source>
</evidence>
<dbReference type="GO" id="GO:0005743">
    <property type="term" value="C:mitochondrial inner membrane"/>
    <property type="evidence" value="ECO:0007669"/>
    <property type="project" value="UniProtKB-SubCell"/>
</dbReference>
<dbReference type="CDD" id="cd20263">
    <property type="entry name" value="Complex1_LYR_NDUFB9_LYRM3"/>
    <property type="match status" value="1"/>
</dbReference>
<proteinExistence type="inferred from homology"/>
<sequence length="125" mass="14470">MRPTSLLSVSRSLPLLQQQAASSSSSGAASSPFTTAHRSYVKSLYKRYLKNELDWVIRRDIWRDRAIEIRAEFERNRHIRNPRELAKVLEAAEERLASLAHPDPYRPPLAEDGTKWERNMPPPYV</sequence>
<keyword evidence="9" id="KW-0999">Mitochondrion inner membrane</keyword>
<comment type="subcellular location">
    <subcellularLocation>
        <location evidence="2">Mitochondrion inner membrane</location>
        <topology evidence="2">Peripheral membrane protein</topology>
        <orientation evidence="2">Matrix side</orientation>
    </subcellularLocation>
</comment>
<evidence type="ECO:0000313" key="19">
    <source>
        <dbReference type="Proteomes" id="UP000245884"/>
    </source>
</evidence>
<keyword evidence="19" id="KW-1185">Reference proteome</keyword>
<keyword evidence="8" id="KW-0679">Respiratory chain</keyword>
<evidence type="ECO:0000313" key="18">
    <source>
        <dbReference type="EMBL" id="PWN31021.1"/>
    </source>
</evidence>
<feature type="region of interest" description="Disordered" evidence="16">
    <location>
        <begin position="100"/>
        <end position="125"/>
    </location>
</feature>
<dbReference type="Proteomes" id="UP000245884">
    <property type="component" value="Unassembled WGS sequence"/>
</dbReference>
<dbReference type="InterPro" id="IPR033034">
    <property type="entry name" value="NDUFB9"/>
</dbReference>
<comment type="function">
    <text evidence="1">Accessory subunit of the mitochondrial membrane respiratory chain NADH dehydrogenase (Complex I), that is believed to be not involved in catalysis. Complex I functions in the transfer of electrons from NADH to the respiratory chain. The immediate electron acceptor for the enzyme is believed to be ubiquinone.</text>
</comment>
<dbReference type="InterPro" id="IPR008011">
    <property type="entry name" value="Complex1_LYR_dom"/>
</dbReference>
<keyword evidence="11" id="KW-0007">Acetylation</keyword>
<dbReference type="PANTHER" id="PTHR12868">
    <property type="entry name" value="NADH-UBIQUINONE OXIDOREDUCTASE B22 SUBUNIT"/>
    <property type="match status" value="1"/>
</dbReference>
<keyword evidence="6" id="KW-0813">Transport</keyword>
<dbReference type="STRING" id="1569628.A0A316V3A8"/>
<comment type="subunit">
    <text evidence="4">Mammalian complex I is composed of 45 different subunits.</text>
</comment>
<evidence type="ECO:0000256" key="7">
    <source>
        <dbReference type="ARBA" id="ARBA00022553"/>
    </source>
</evidence>
<evidence type="ECO:0000256" key="10">
    <source>
        <dbReference type="ARBA" id="ARBA00022982"/>
    </source>
</evidence>
<evidence type="ECO:0000256" key="4">
    <source>
        <dbReference type="ARBA" id="ARBA00011790"/>
    </source>
</evidence>
<evidence type="ECO:0000256" key="15">
    <source>
        <dbReference type="ARBA" id="ARBA00032528"/>
    </source>
</evidence>
<dbReference type="InterPro" id="IPR045292">
    <property type="entry name" value="Complex1_LYR_NDUFB9_LYRM3"/>
</dbReference>
<evidence type="ECO:0000256" key="16">
    <source>
        <dbReference type="SAM" id="MobiDB-lite"/>
    </source>
</evidence>
<evidence type="ECO:0000256" key="3">
    <source>
        <dbReference type="ARBA" id="ARBA00009508"/>
    </source>
</evidence>
<keyword evidence="13" id="KW-0472">Membrane</keyword>
<evidence type="ECO:0000256" key="5">
    <source>
        <dbReference type="ARBA" id="ARBA00018684"/>
    </source>
</evidence>
<evidence type="ECO:0000259" key="17">
    <source>
        <dbReference type="Pfam" id="PF05347"/>
    </source>
</evidence>
<dbReference type="EMBL" id="KZ819662">
    <property type="protein sequence ID" value="PWN31021.1"/>
    <property type="molecule type" value="Genomic_DNA"/>
</dbReference>
<comment type="similarity">
    <text evidence="3">Belongs to the complex I LYR family.</text>
</comment>
<dbReference type="GeneID" id="37027135"/>
<name>A0A316V3A8_9BASI</name>
<evidence type="ECO:0000256" key="13">
    <source>
        <dbReference type="ARBA" id="ARBA00023136"/>
    </source>
</evidence>
<evidence type="ECO:0000256" key="6">
    <source>
        <dbReference type="ARBA" id="ARBA00022448"/>
    </source>
</evidence>
<dbReference type="GO" id="GO:0006120">
    <property type="term" value="P:mitochondrial electron transport, NADH to ubiquinone"/>
    <property type="evidence" value="ECO:0007669"/>
    <property type="project" value="InterPro"/>
</dbReference>
<keyword evidence="12" id="KW-0496">Mitochondrion</keyword>